<comment type="cofactor">
    <cofactor evidence="1 14">
        <name>pyridoxal 5'-phosphate</name>
        <dbReference type="ChEBI" id="CHEBI:597326"/>
    </cofactor>
</comment>
<comment type="pathway">
    <text evidence="7">Cofactor biosynthesis; tetrahydrofolate biosynthesis; 4-aminobenzoate from chorismate: step 2/2.</text>
</comment>
<protein>
    <recommendedName>
        <fullName evidence="11 12">Aminodeoxychorismate lyase</fullName>
        <ecNumber evidence="8 12">4.1.3.38</ecNumber>
    </recommendedName>
</protein>
<dbReference type="InterPro" id="IPR018300">
    <property type="entry name" value="Aminotrans_IV_CS"/>
</dbReference>
<dbReference type="PANTHER" id="PTHR42743:SF2">
    <property type="entry name" value="AMINODEOXYCHORISMATE LYASE"/>
    <property type="match status" value="1"/>
</dbReference>
<dbReference type="GO" id="GO:0030170">
    <property type="term" value="F:pyridoxal phosphate binding"/>
    <property type="evidence" value="ECO:0007669"/>
    <property type="project" value="InterPro"/>
</dbReference>
<dbReference type="InterPro" id="IPR001544">
    <property type="entry name" value="Aminotrans_IV"/>
</dbReference>
<dbReference type="InterPro" id="IPR017824">
    <property type="entry name" value="Aminodeoxychorismate_lyase_IV"/>
</dbReference>
<evidence type="ECO:0000256" key="7">
    <source>
        <dbReference type="ARBA" id="ARBA00035633"/>
    </source>
</evidence>
<comment type="similarity">
    <text evidence="2 13">Belongs to the class-IV pyridoxal-phosphate-dependent aminotransferase family.</text>
</comment>
<evidence type="ECO:0000256" key="6">
    <source>
        <dbReference type="ARBA" id="ARBA00023239"/>
    </source>
</evidence>
<keyword evidence="4 14" id="KW-0663">Pyridoxal phosphate</keyword>
<accession>A0A1T4PAJ8</accession>
<dbReference type="PROSITE" id="PS00770">
    <property type="entry name" value="AA_TRANSFER_CLASS_4"/>
    <property type="match status" value="1"/>
</dbReference>
<keyword evidence="6 15" id="KW-0456">Lyase</keyword>
<sequence length="269" mass="30357">MASVNGYEQQLLAITDRATQYGDGCFTTMLVERQSVQLWSLHLARLVMSLQRLAITAPDWQQVYTDVAALALKYPHKGGIKILISRGSGGRGYNPSGCNDTQVIITHFEWPQHYQQWQQQGITLGVCQLRMGNSPMLAGMKHLNRLEQVLLKQEIEKAGWVDAIALDCDDRVIETTVANLFWRKGNTVYTPALLRAGVAGVMRQHVLDILNDLNYDYQVGDFNLAALLTADEVFITNALMTLVPVNQIQTTQYNELTMFKTLWKRLHSC</sequence>
<gene>
    <name evidence="15" type="primary">pabC</name>
    <name evidence="15" type="ORF">CZ814_00776</name>
</gene>
<dbReference type="Proteomes" id="UP000191116">
    <property type="component" value="Unassembled WGS sequence"/>
</dbReference>
<dbReference type="CDD" id="cd01559">
    <property type="entry name" value="ADCL_like"/>
    <property type="match status" value="1"/>
</dbReference>
<evidence type="ECO:0000256" key="14">
    <source>
        <dbReference type="RuleBase" id="RU004516"/>
    </source>
</evidence>
<dbReference type="InterPro" id="IPR043132">
    <property type="entry name" value="BCAT-like_C"/>
</dbReference>
<evidence type="ECO:0000256" key="12">
    <source>
        <dbReference type="NCBIfam" id="TIGR03461"/>
    </source>
</evidence>
<dbReference type="AlphaFoldDB" id="A0A1T4PAJ8"/>
<dbReference type="GO" id="GO:0005829">
    <property type="term" value="C:cytosol"/>
    <property type="evidence" value="ECO:0007669"/>
    <property type="project" value="TreeGrafter"/>
</dbReference>
<dbReference type="GO" id="GO:0008696">
    <property type="term" value="F:4-amino-4-deoxychorismate lyase activity"/>
    <property type="evidence" value="ECO:0007669"/>
    <property type="project" value="UniProtKB-UniRule"/>
</dbReference>
<keyword evidence="5" id="KW-0289">Folate biosynthesis</keyword>
<dbReference type="NCBIfam" id="NF004761">
    <property type="entry name" value="PRK06092.1"/>
    <property type="match status" value="1"/>
</dbReference>
<dbReference type="EMBL" id="FUWP01000002">
    <property type="protein sequence ID" value="SJZ87838.1"/>
    <property type="molecule type" value="Genomic_DNA"/>
</dbReference>
<comment type="function">
    <text evidence="10">Involved in the biosynthesis of p-aminobenzoate (PABA), a precursor of tetrahydrofolate. Converts 4-amino-4-deoxychorismate into 4-aminobenzoate (PABA) and pyruvate.</text>
</comment>
<dbReference type="RefSeq" id="WP_080173585.1">
    <property type="nucleotide sequence ID" value="NZ_AP024854.1"/>
</dbReference>
<evidence type="ECO:0000313" key="15">
    <source>
        <dbReference type="EMBL" id="SJZ87838.1"/>
    </source>
</evidence>
<evidence type="ECO:0000256" key="11">
    <source>
        <dbReference type="ARBA" id="ARBA00069174"/>
    </source>
</evidence>
<dbReference type="InterPro" id="IPR043131">
    <property type="entry name" value="BCAT-like_N"/>
</dbReference>
<dbReference type="Gene3D" id="3.30.470.10">
    <property type="match status" value="1"/>
</dbReference>
<name>A0A1T4PAJ8_9GAMM</name>
<dbReference type="EC" id="4.1.3.38" evidence="8 12"/>
<evidence type="ECO:0000256" key="2">
    <source>
        <dbReference type="ARBA" id="ARBA00009320"/>
    </source>
</evidence>
<evidence type="ECO:0000256" key="10">
    <source>
        <dbReference type="ARBA" id="ARBA00054027"/>
    </source>
</evidence>
<organism evidence="15 16">
    <name type="scientific">Photobacterium toruni</name>
    <dbReference type="NCBI Taxonomy" id="1935446"/>
    <lineage>
        <taxon>Bacteria</taxon>
        <taxon>Pseudomonadati</taxon>
        <taxon>Pseudomonadota</taxon>
        <taxon>Gammaproteobacteria</taxon>
        <taxon>Vibrionales</taxon>
        <taxon>Vibrionaceae</taxon>
        <taxon>Photobacterium</taxon>
    </lineage>
</organism>
<evidence type="ECO:0000256" key="4">
    <source>
        <dbReference type="ARBA" id="ARBA00022898"/>
    </source>
</evidence>
<evidence type="ECO:0000256" key="8">
    <source>
        <dbReference type="ARBA" id="ARBA00035676"/>
    </source>
</evidence>
<dbReference type="FunFam" id="3.20.10.10:FF:000002">
    <property type="entry name" value="D-alanine aminotransferase"/>
    <property type="match status" value="1"/>
</dbReference>
<dbReference type="NCBIfam" id="TIGR03461">
    <property type="entry name" value="pabC_Proteo"/>
    <property type="match status" value="1"/>
</dbReference>
<dbReference type="Pfam" id="PF01063">
    <property type="entry name" value="Aminotran_4"/>
    <property type="match status" value="1"/>
</dbReference>
<comment type="catalytic activity">
    <reaction evidence="9">
        <text>4-amino-4-deoxychorismate = 4-aminobenzoate + pyruvate + H(+)</text>
        <dbReference type="Rhea" id="RHEA:16201"/>
        <dbReference type="ChEBI" id="CHEBI:15361"/>
        <dbReference type="ChEBI" id="CHEBI:15378"/>
        <dbReference type="ChEBI" id="CHEBI:17836"/>
        <dbReference type="ChEBI" id="CHEBI:58406"/>
        <dbReference type="EC" id="4.1.3.38"/>
    </reaction>
</comment>
<evidence type="ECO:0000256" key="5">
    <source>
        <dbReference type="ARBA" id="ARBA00022909"/>
    </source>
</evidence>
<proteinExistence type="inferred from homology"/>
<dbReference type="InterPro" id="IPR050571">
    <property type="entry name" value="Class-IV_PLP-Dep_Aminotrnsfr"/>
</dbReference>
<evidence type="ECO:0000256" key="1">
    <source>
        <dbReference type="ARBA" id="ARBA00001933"/>
    </source>
</evidence>
<reference evidence="15 16" key="1">
    <citation type="submission" date="2017-02" db="EMBL/GenBank/DDBJ databases">
        <authorList>
            <person name="Peterson S.W."/>
        </authorList>
    </citation>
    <scope>NUCLEOTIDE SEQUENCE [LARGE SCALE GENOMIC DNA]</scope>
    <source>
        <strain evidence="15 16">CECT 9189</strain>
    </source>
</reference>
<comment type="subunit">
    <text evidence="3">Homodimer.</text>
</comment>
<evidence type="ECO:0000313" key="16">
    <source>
        <dbReference type="Proteomes" id="UP000191116"/>
    </source>
</evidence>
<dbReference type="PANTHER" id="PTHR42743">
    <property type="entry name" value="AMINO-ACID AMINOTRANSFERASE"/>
    <property type="match status" value="1"/>
</dbReference>
<dbReference type="InterPro" id="IPR036038">
    <property type="entry name" value="Aminotransferase-like"/>
</dbReference>
<dbReference type="SUPFAM" id="SSF56752">
    <property type="entry name" value="D-aminoacid aminotransferase-like PLP-dependent enzymes"/>
    <property type="match status" value="1"/>
</dbReference>
<dbReference type="GO" id="GO:0008153">
    <property type="term" value="P:4-aminobenzoate biosynthetic process"/>
    <property type="evidence" value="ECO:0007669"/>
    <property type="project" value="UniProtKB-UniRule"/>
</dbReference>
<evidence type="ECO:0000256" key="13">
    <source>
        <dbReference type="RuleBase" id="RU004106"/>
    </source>
</evidence>
<dbReference type="Gene3D" id="3.20.10.10">
    <property type="entry name" value="D-amino Acid Aminotransferase, subunit A, domain 2"/>
    <property type="match status" value="1"/>
</dbReference>
<evidence type="ECO:0000256" key="9">
    <source>
        <dbReference type="ARBA" id="ARBA00049529"/>
    </source>
</evidence>
<evidence type="ECO:0000256" key="3">
    <source>
        <dbReference type="ARBA" id="ARBA00011738"/>
    </source>
</evidence>
<dbReference type="OrthoDB" id="9805628at2"/>
<dbReference type="GO" id="GO:0046656">
    <property type="term" value="P:folic acid biosynthetic process"/>
    <property type="evidence" value="ECO:0007669"/>
    <property type="project" value="UniProtKB-KW"/>
</dbReference>